<comment type="similarity">
    <text evidence="3">Belongs to the ScpA family.</text>
</comment>
<evidence type="ECO:0000313" key="5">
    <source>
        <dbReference type="Proteomes" id="UP000029712"/>
    </source>
</evidence>
<proteinExistence type="inferred from homology"/>
<dbReference type="PANTHER" id="PTHR33969">
    <property type="entry name" value="SEGREGATION AND CONDENSATION PROTEIN A"/>
    <property type="match status" value="1"/>
</dbReference>
<dbReference type="GO" id="GO:0005737">
    <property type="term" value="C:cytoplasm"/>
    <property type="evidence" value="ECO:0007669"/>
    <property type="project" value="UniProtKB-SubCell"/>
</dbReference>
<dbReference type="RefSeq" id="WP_036439070.1">
    <property type="nucleotide sequence ID" value="NZ_CP033021.1"/>
</dbReference>
<dbReference type="PANTHER" id="PTHR33969:SF2">
    <property type="entry name" value="SEGREGATION AND CONDENSATION PROTEIN A"/>
    <property type="match status" value="1"/>
</dbReference>
<name>A0A454C917_METHO</name>
<dbReference type="InterPro" id="IPR003768">
    <property type="entry name" value="ScpA"/>
</dbReference>
<keyword evidence="3" id="KW-0131">Cell cycle</keyword>
<comment type="function">
    <text evidence="3">Participates in chromosomal partition during cell division. May act via the formation of a condensin-like complex containing Smc and ScpB that pull DNA away from mid-cell into both cell halves.</text>
</comment>
<dbReference type="GO" id="GO:0051301">
    <property type="term" value="P:cell division"/>
    <property type="evidence" value="ECO:0007669"/>
    <property type="project" value="UniProtKB-KW"/>
</dbReference>
<keyword evidence="3" id="KW-0132">Cell division</keyword>
<evidence type="ECO:0000256" key="2">
    <source>
        <dbReference type="ARBA" id="ARBA00044777"/>
    </source>
</evidence>
<evidence type="ECO:0000256" key="1">
    <source>
        <dbReference type="ARBA" id="ARBA00022829"/>
    </source>
</evidence>
<comment type="subunit">
    <text evidence="3">Component of a cohesin-like complex composed of ScpA, ScpB and the Smc homodimer, in which ScpA and ScpB bind to the head domain of Smc. The presence of the three proteins is required for the association of the complex with DNA.</text>
</comment>
<comment type="subcellular location">
    <subcellularLocation>
        <location evidence="3">Cytoplasm</location>
    </subcellularLocation>
    <text evidence="3">Associated with two foci at the outer edges of the nucleoid region in young cells, and at four foci within both cell halves in older cells.</text>
</comment>
<dbReference type="Gene3D" id="6.10.250.2410">
    <property type="match status" value="1"/>
</dbReference>
<evidence type="ECO:0000256" key="3">
    <source>
        <dbReference type="HAMAP-Rule" id="MF_01805"/>
    </source>
</evidence>
<accession>A0A454C917</accession>
<dbReference type="NCBIfam" id="NF000994">
    <property type="entry name" value="PRK00104.1-3"/>
    <property type="match status" value="1"/>
</dbReference>
<dbReference type="EMBL" id="CP033021">
    <property type="protein sequence ID" value="AYN65165.1"/>
    <property type="molecule type" value="Genomic_DNA"/>
</dbReference>
<dbReference type="HAMAP" id="MF_01805">
    <property type="entry name" value="ScpA"/>
    <property type="match status" value="1"/>
</dbReference>
<reference evidence="4 5" key="2">
    <citation type="submission" date="2018-10" db="EMBL/GenBank/DDBJ databases">
        <title>Detection and isolation of Mycoplasma hominis as a predominant microorganism from pelvic cavity of patient with salpingitis and tubo-ovarian abscess.</title>
        <authorList>
            <person name="Guschin A.E."/>
            <person name="Khayrullina G.A."/>
            <person name="Rakovskaya I.V."/>
            <person name="Shelenkov A.A."/>
            <person name="Shagin D.A."/>
        </authorList>
    </citation>
    <scope>NUCLEOTIDE SEQUENCE [LARGE SCALE GENOMIC DNA]</scope>
    <source>
        <strain evidence="5">TOA</strain>
    </source>
</reference>
<dbReference type="GO" id="GO:0007059">
    <property type="term" value="P:chromosome segregation"/>
    <property type="evidence" value="ECO:0007669"/>
    <property type="project" value="UniProtKB-UniRule"/>
</dbReference>
<dbReference type="Pfam" id="PF02616">
    <property type="entry name" value="SMC_ScpA"/>
    <property type="match status" value="1"/>
</dbReference>
<keyword evidence="3" id="KW-0963">Cytoplasm</keyword>
<sequence length="274" mass="31961">MSDLEKPIIREISIKEEPNKDQNNQTNSSIFKEKHVFKLKNFDGPLDLLVSLIKEKNISIFDVDLSELANQYLEIIHSLQSYEVDIASEYLVMAAHLLQLKARMVLQDPEVEEEIKQEKKRLLEQIAEYEKFKEISLLLREQEEKRSRLFSKEPEDTQDFVRDIDGSILDGHSNSSKLVVTLRKMFERTYAELIRNITISTIAVSPEEQKERIIKLFKTKLQVTFKDVFSVPSLGHFVITLLAALDLVRQQIIEIYQEENEGEINFKKGALYEE</sequence>
<evidence type="ECO:0000313" key="4">
    <source>
        <dbReference type="EMBL" id="AYN65165.1"/>
    </source>
</evidence>
<gene>
    <name evidence="3" type="primary">scpA</name>
    <name evidence="4" type="ORF">KN71_000315</name>
</gene>
<dbReference type="Proteomes" id="UP000029712">
    <property type="component" value="Chromosome"/>
</dbReference>
<dbReference type="GO" id="GO:0006260">
    <property type="term" value="P:DNA replication"/>
    <property type="evidence" value="ECO:0007669"/>
    <property type="project" value="UniProtKB-UniRule"/>
</dbReference>
<organism evidence="4 5">
    <name type="scientific">Metamycoplasma hominis</name>
    <name type="common">Mycoplasma hominis</name>
    <dbReference type="NCBI Taxonomy" id="2098"/>
    <lineage>
        <taxon>Bacteria</taxon>
        <taxon>Bacillati</taxon>
        <taxon>Mycoplasmatota</taxon>
        <taxon>Mycoplasmoidales</taxon>
        <taxon>Metamycoplasmataceae</taxon>
        <taxon>Metamycoplasma</taxon>
    </lineage>
</organism>
<dbReference type="AlphaFoldDB" id="A0A454C917"/>
<protein>
    <recommendedName>
        <fullName evidence="2 3">Segregation and condensation protein A</fullName>
    </recommendedName>
</protein>
<dbReference type="OrthoDB" id="9811016at2"/>
<reference evidence="4 5" key="1">
    <citation type="submission" date="2014-08" db="EMBL/GenBank/DDBJ databases">
        <authorList>
            <person name="Kuleshov K."/>
            <person name="Dedkov V."/>
            <person name="Markelov M."/>
            <person name="Pimkina E."/>
        </authorList>
    </citation>
    <scope>NUCLEOTIDE SEQUENCE [LARGE SCALE GENOMIC DNA]</scope>
    <source>
        <strain evidence="5">TOA</strain>
    </source>
</reference>
<keyword evidence="1 3" id="KW-0159">Chromosome partition</keyword>